<gene>
    <name evidence="7 10" type="primary">ettA</name>
    <name evidence="10" type="ORF">OE699_14595</name>
</gene>
<keyword evidence="2 7" id="KW-0820">tRNA-binding</keyword>
<comment type="caution">
    <text evidence="10">The sequence shown here is derived from an EMBL/GenBank/DDBJ whole genome shotgun (WGS) entry which is preliminary data.</text>
</comment>
<name>A0ABT3A292_9RHOB</name>
<comment type="domain">
    <text evidence="7">The P-site tRNA interaction motif (PtIM domain) probably interacts with the P-site tRNA(fMet) as well as the 23S rRNA.</text>
</comment>
<dbReference type="InterPro" id="IPR003439">
    <property type="entry name" value="ABC_transporter-like_ATP-bd"/>
</dbReference>
<evidence type="ECO:0000256" key="1">
    <source>
        <dbReference type="ARBA" id="ARBA00005868"/>
    </source>
</evidence>
<dbReference type="EC" id="3.6.1.-" evidence="7"/>
<evidence type="ECO:0000256" key="7">
    <source>
        <dbReference type="HAMAP-Rule" id="MF_00847"/>
    </source>
</evidence>
<dbReference type="PROSITE" id="PS00211">
    <property type="entry name" value="ABC_TRANSPORTER_1"/>
    <property type="match status" value="1"/>
</dbReference>
<dbReference type="Proteomes" id="UP001526166">
    <property type="component" value="Unassembled WGS sequence"/>
</dbReference>
<feature type="binding site" evidence="7">
    <location>
        <begin position="41"/>
        <end position="48"/>
    </location>
    <ligand>
        <name>ATP</name>
        <dbReference type="ChEBI" id="CHEBI:30616"/>
        <label>1</label>
    </ligand>
</feature>
<keyword evidence="7" id="KW-0694">RNA-binding</keyword>
<feature type="domain" description="ABC transporter" evidence="9">
    <location>
        <begin position="320"/>
        <end position="546"/>
    </location>
</feature>
<dbReference type="PANTHER" id="PTHR43858">
    <property type="entry name" value="ENERGY-DEPENDENT TRANSLATIONAL THROTTLE PROTEIN ETTA"/>
    <property type="match status" value="1"/>
</dbReference>
<keyword evidence="11" id="KW-1185">Reference proteome</keyword>
<evidence type="ECO:0000256" key="5">
    <source>
        <dbReference type="ARBA" id="ARBA00022840"/>
    </source>
</evidence>
<dbReference type="EMBL" id="JAOWKW010000013">
    <property type="protein sequence ID" value="MCV2880077.1"/>
    <property type="molecule type" value="Genomic_DNA"/>
</dbReference>
<evidence type="ECO:0000256" key="8">
    <source>
        <dbReference type="SAM" id="Coils"/>
    </source>
</evidence>
<accession>A0ABT3A292</accession>
<comment type="subunit">
    <text evidence="7">Monomer. Probably contacts ribosomal proteins L1, L5, L33 and S7, the 16S and 23S rRNA and the P-site containing tRNA(fMet).</text>
</comment>
<dbReference type="NCBIfam" id="NF008775">
    <property type="entry name" value="PRK11819.1"/>
    <property type="match status" value="1"/>
</dbReference>
<keyword evidence="7" id="KW-0378">Hydrolase</keyword>
<evidence type="ECO:0000256" key="6">
    <source>
        <dbReference type="ARBA" id="ARBA00022845"/>
    </source>
</evidence>
<keyword evidence="3 7" id="KW-0699">rRNA-binding</keyword>
<evidence type="ECO:0000256" key="3">
    <source>
        <dbReference type="ARBA" id="ARBA00022730"/>
    </source>
</evidence>
<proteinExistence type="inferred from homology"/>
<evidence type="ECO:0000313" key="10">
    <source>
        <dbReference type="EMBL" id="MCV2880077.1"/>
    </source>
</evidence>
<dbReference type="PANTHER" id="PTHR43858:SF1">
    <property type="entry name" value="ABC TRANSPORTER-RELATED PROTEIN"/>
    <property type="match status" value="1"/>
</dbReference>
<dbReference type="InterPro" id="IPR017871">
    <property type="entry name" value="ABC_transporter-like_CS"/>
</dbReference>
<protein>
    <recommendedName>
        <fullName evidence="7">Energy-dependent translational throttle protein EttA</fullName>
        <ecNumber evidence="7">3.6.1.-</ecNumber>
    </recommendedName>
    <alternativeName>
        <fullName evidence="7">Translational regulatory factor EttA</fullName>
    </alternativeName>
</protein>
<organism evidence="10 11">
    <name type="scientific">Sedimentimonas flavescens</name>
    <dbReference type="NCBI Taxonomy" id="2851012"/>
    <lineage>
        <taxon>Bacteria</taxon>
        <taxon>Pseudomonadati</taxon>
        <taxon>Pseudomonadota</taxon>
        <taxon>Alphaproteobacteria</taxon>
        <taxon>Rhodobacterales</taxon>
        <taxon>Rhodobacter group</taxon>
        <taxon>Sedimentimonas</taxon>
    </lineage>
</organism>
<dbReference type="InterPro" id="IPR032781">
    <property type="entry name" value="ABC_tran_Xtn"/>
</dbReference>
<dbReference type="InterPro" id="IPR003593">
    <property type="entry name" value="AAA+_ATPase"/>
</dbReference>
<keyword evidence="7" id="KW-0648">Protein biosynthesis</keyword>
<keyword evidence="5 7" id="KW-0067">ATP-binding</keyword>
<dbReference type="Pfam" id="PF12848">
    <property type="entry name" value="ABC_tran_Xtn"/>
    <property type="match status" value="1"/>
</dbReference>
<evidence type="ECO:0000256" key="2">
    <source>
        <dbReference type="ARBA" id="ARBA00022555"/>
    </source>
</evidence>
<dbReference type="InterPro" id="IPR022374">
    <property type="entry name" value="EttA"/>
</dbReference>
<reference evidence="10 11" key="1">
    <citation type="submission" date="2022-10" db="EMBL/GenBank/DDBJ databases">
        <title>Sinirhodobacter sp. nov., isolated from ocean surface sediments.</title>
        <authorList>
            <person name="He W."/>
            <person name="Wang L."/>
            <person name="Zhang D.-F."/>
        </authorList>
    </citation>
    <scope>NUCLEOTIDE SEQUENCE [LARGE SCALE GENOMIC DNA]</scope>
    <source>
        <strain evidence="10 11">WL0115</strain>
    </source>
</reference>
<comment type="caution">
    <text evidence="7">Lacks conserved residue(s) required for the propagation of feature annotation.</text>
</comment>
<feature type="coiled-coil region" evidence="8">
    <location>
        <begin position="241"/>
        <end position="268"/>
    </location>
</feature>
<dbReference type="Pfam" id="PF00005">
    <property type="entry name" value="ABC_tran"/>
    <property type="match status" value="2"/>
</dbReference>
<feature type="binding site" evidence="7">
    <location>
        <begin position="352"/>
        <end position="359"/>
    </location>
    <ligand>
        <name>ATP</name>
        <dbReference type="ChEBI" id="CHEBI:30616"/>
        <label>2</label>
    </ligand>
</feature>
<comment type="similarity">
    <text evidence="1 7">Belongs to the ABC transporter superfamily. ABCF family. Translational throttle EttA subfamily.</text>
</comment>
<keyword evidence="8" id="KW-0175">Coiled coil</keyword>
<feature type="domain" description="ABC transporter" evidence="9">
    <location>
        <begin position="8"/>
        <end position="255"/>
    </location>
</feature>
<sequence length="551" mass="61187">MASYQYVYHMDGVSKTYPGGKKCFENIRLNFLPGVKIGVVGVNGAGKSTLLKIMAGMDKDFQGEAWAAKGAKVGYLAQEPQLDETKTVRENVMEGVAEKTAKLERYNELAMNYSDETAEEMARLQDEIDAENLWDLDSQVDIALEALRCPPDDADVSTLSGGERRRVALCKLLLEAPDMLLLDEPTNHLDAETIAWLQKHLIEYKGTILCVTHDRYFLDDITSWILELERGRGIPYEGNYSAWLEQKAKRLEQEAREDKAKQKVMEKELEWIRAGAKARQAKSKARIAAYEKMADEGVKDRVGKAQIIIPNGPRLGGKVIEVENLKKHMGDKLLIENLSFSLPPGGILGIIGPNGAGKSTLIKMIVGAEQPDEGTITVGDTVKLAYVDQSRDALHPDKNVWEEISGGAELIQLGDASVASRSYVGAFNFKGADQQKKVGLLSGGERNRVHMAKLLKSGGNVLLLDEPTNDLDVETLQALEAAIEDFAGCAVIISHDRFFLDRLCTHILAFEGEAHVEFFEGNFEDYENDKIRRLGPDAVEPKRVKYKKFTR</sequence>
<dbReference type="RefSeq" id="WP_218628924.1">
    <property type="nucleotide sequence ID" value="NZ_JAHVAI010000001.1"/>
</dbReference>
<dbReference type="CDD" id="cd03221">
    <property type="entry name" value="ABCF_EF-3"/>
    <property type="match status" value="2"/>
</dbReference>
<keyword evidence="4 7" id="KW-0547">Nucleotide-binding</keyword>
<evidence type="ECO:0000313" key="11">
    <source>
        <dbReference type="Proteomes" id="UP001526166"/>
    </source>
</evidence>
<dbReference type="HAMAP" id="MF_00847">
    <property type="entry name" value="EttA"/>
    <property type="match status" value="1"/>
</dbReference>
<dbReference type="PROSITE" id="PS50893">
    <property type="entry name" value="ABC_TRANSPORTER_2"/>
    <property type="match status" value="2"/>
</dbReference>
<evidence type="ECO:0000256" key="4">
    <source>
        <dbReference type="ARBA" id="ARBA00022741"/>
    </source>
</evidence>
<feature type="region of interest" description="PtIM" evidence="7">
    <location>
        <begin position="238"/>
        <end position="318"/>
    </location>
</feature>
<comment type="domain">
    <text evidence="7">The arm domain is inserted in the first ABC transporter domain. Probably contacts ribosomal protein L1.</text>
</comment>
<keyword evidence="7" id="KW-0963">Cytoplasm</keyword>
<evidence type="ECO:0000259" key="9">
    <source>
        <dbReference type="PROSITE" id="PS50893"/>
    </source>
</evidence>
<keyword evidence="6 7" id="KW-0810">Translation regulation</keyword>
<comment type="function">
    <text evidence="7">A translation factor that gates the progression of the 70S ribosomal initiation complex (IC, containing tRNA(fMet) in the P-site) into the translation elongation cycle by using a mechanism sensitive to the ATP/ADP ratio. Binds to the 70S ribosome E-site where it modulates the state of the translating ribosome during subunit translocation. ATP hydrolysis probably frees it from the ribosome, which can enter the elongation phase.</text>
</comment>
<dbReference type="SMART" id="SM00382">
    <property type="entry name" value="AAA"/>
    <property type="match status" value="2"/>
</dbReference>
<comment type="subcellular location">
    <subcellularLocation>
        <location evidence="7">Cytoplasm</location>
    </subcellularLocation>
    <text evidence="7">Associates with ribosomes and polysomes.</text>
</comment>
<keyword evidence="7" id="KW-0677">Repeat</keyword>
<dbReference type="NCBIfam" id="TIGR03719">
    <property type="entry name" value="ABC_ABC_ChvD"/>
    <property type="match status" value="1"/>
</dbReference>
<comment type="catalytic activity">
    <reaction evidence="7">
        <text>ATP + H2O = ADP + phosphate + H(+)</text>
        <dbReference type="Rhea" id="RHEA:13065"/>
        <dbReference type="ChEBI" id="CHEBI:15377"/>
        <dbReference type="ChEBI" id="CHEBI:15378"/>
        <dbReference type="ChEBI" id="CHEBI:30616"/>
        <dbReference type="ChEBI" id="CHEBI:43474"/>
        <dbReference type="ChEBI" id="CHEBI:456216"/>
    </reaction>
</comment>